<feature type="region of interest" description="Disordered" evidence="1">
    <location>
        <begin position="33"/>
        <end position="83"/>
    </location>
</feature>
<feature type="domain" description="Putative plant transposon protein" evidence="2">
    <location>
        <begin position="74"/>
        <end position="199"/>
    </location>
</feature>
<reference evidence="3 4" key="1">
    <citation type="journal article" date="2023" name="Plants (Basel)">
        <title>Bridging the Gap: Combining Genomics and Transcriptomics Approaches to Understand Stylosanthes scabra, an Orphan Legume from the Brazilian Caatinga.</title>
        <authorList>
            <person name="Ferreira-Neto J.R.C."/>
            <person name="da Silva M.D."/>
            <person name="Binneck E."/>
            <person name="de Melo N.F."/>
            <person name="da Silva R.H."/>
            <person name="de Melo A.L.T.M."/>
            <person name="Pandolfi V."/>
            <person name="Bustamante F.O."/>
            <person name="Brasileiro-Vidal A.C."/>
            <person name="Benko-Iseppon A.M."/>
        </authorList>
    </citation>
    <scope>NUCLEOTIDE SEQUENCE [LARGE SCALE GENOMIC DNA]</scope>
    <source>
        <tissue evidence="3">Leaves</tissue>
    </source>
</reference>
<proteinExistence type="predicted"/>
<dbReference type="Proteomes" id="UP001341840">
    <property type="component" value="Unassembled WGS sequence"/>
</dbReference>
<feature type="region of interest" description="Disordered" evidence="1">
    <location>
        <begin position="228"/>
        <end position="251"/>
    </location>
</feature>
<keyword evidence="4" id="KW-1185">Reference proteome</keyword>
<gene>
    <name evidence="3" type="ORF">PIB30_108437</name>
</gene>
<dbReference type="Pfam" id="PF20167">
    <property type="entry name" value="Transposase_32"/>
    <property type="match status" value="1"/>
</dbReference>
<evidence type="ECO:0000256" key="1">
    <source>
        <dbReference type="SAM" id="MobiDB-lite"/>
    </source>
</evidence>
<dbReference type="EMBL" id="JASCZI010246709">
    <property type="protein sequence ID" value="MED6214955.1"/>
    <property type="molecule type" value="Genomic_DNA"/>
</dbReference>
<name>A0ABU6Z036_9FABA</name>
<evidence type="ECO:0000313" key="3">
    <source>
        <dbReference type="EMBL" id="MED6214955.1"/>
    </source>
</evidence>
<comment type="caution">
    <text evidence="3">The sequence shown here is derived from an EMBL/GenBank/DDBJ whole genome shotgun (WGS) entry which is preliminary data.</text>
</comment>
<sequence>MSSSSDMHDAHCVRSQFHQDLFEEHVDSKSVTPEISFDLQENQYPEIQEQIANRGWRREDQTSPEDQRQHPRSTKTFDTHQRDDQRLDEVIREICVPGARWKMSSSQLDQPIQLKRQDLTPLARGWVEFIIHSIIPTGNKSEVTVARAILIHSIIKGDDVRVEELIADNIAITAEGVQGRGKLIFPSTIFRLRKEAGVPFREFRDTEFIPVDKPITVRVMVRSRGRNINYQHHEEEEDQPEPMQQDENEAE</sequence>
<dbReference type="InterPro" id="IPR046796">
    <property type="entry name" value="Transposase_32_dom"/>
</dbReference>
<accession>A0ABU6Z036</accession>
<evidence type="ECO:0000313" key="4">
    <source>
        <dbReference type="Proteomes" id="UP001341840"/>
    </source>
</evidence>
<feature type="compositionally biased region" description="Acidic residues" evidence="1">
    <location>
        <begin position="235"/>
        <end position="251"/>
    </location>
</feature>
<feature type="compositionally biased region" description="Polar residues" evidence="1">
    <location>
        <begin position="33"/>
        <end position="45"/>
    </location>
</feature>
<protein>
    <recommendedName>
        <fullName evidence="2">Putative plant transposon protein domain-containing protein</fullName>
    </recommendedName>
</protein>
<evidence type="ECO:0000259" key="2">
    <source>
        <dbReference type="Pfam" id="PF20167"/>
    </source>
</evidence>
<feature type="compositionally biased region" description="Basic and acidic residues" evidence="1">
    <location>
        <begin position="56"/>
        <end position="83"/>
    </location>
</feature>
<organism evidence="3 4">
    <name type="scientific">Stylosanthes scabra</name>
    <dbReference type="NCBI Taxonomy" id="79078"/>
    <lineage>
        <taxon>Eukaryota</taxon>
        <taxon>Viridiplantae</taxon>
        <taxon>Streptophyta</taxon>
        <taxon>Embryophyta</taxon>
        <taxon>Tracheophyta</taxon>
        <taxon>Spermatophyta</taxon>
        <taxon>Magnoliopsida</taxon>
        <taxon>eudicotyledons</taxon>
        <taxon>Gunneridae</taxon>
        <taxon>Pentapetalae</taxon>
        <taxon>rosids</taxon>
        <taxon>fabids</taxon>
        <taxon>Fabales</taxon>
        <taxon>Fabaceae</taxon>
        <taxon>Papilionoideae</taxon>
        <taxon>50 kb inversion clade</taxon>
        <taxon>dalbergioids sensu lato</taxon>
        <taxon>Dalbergieae</taxon>
        <taxon>Pterocarpus clade</taxon>
        <taxon>Stylosanthes</taxon>
    </lineage>
</organism>